<sequence>MHESTYISTICLDYMQQFVNLQAAQELPQSGVVTPTPAAPSERGAMSSESEAAHSRSFIIVGQTTAGKRFRPSDWAERLCGALSAFGSGKRVQYSPYVGPGELDGYKAVFVDGQLEEFEPMAYRFVLHFAQDNDLRVLENSCGLSPDS</sequence>
<dbReference type="EMBL" id="JACIGE010000009">
    <property type="protein sequence ID" value="MBB4248043.1"/>
    <property type="molecule type" value="Genomic_DNA"/>
</dbReference>
<gene>
    <name evidence="1" type="ORF">GGD90_002434</name>
</gene>
<comment type="caution">
    <text evidence="1">The sequence shown here is derived from an EMBL/GenBank/DDBJ whole genome shotgun (WGS) entry which is preliminary data.</text>
</comment>
<evidence type="ECO:0008006" key="3">
    <source>
        <dbReference type="Google" id="ProtNLM"/>
    </source>
</evidence>
<reference evidence="1 2" key="1">
    <citation type="submission" date="2020-08" db="EMBL/GenBank/DDBJ databases">
        <title>Genome sequencing of Purple Non-Sulfur Bacteria from various extreme environments.</title>
        <authorList>
            <person name="Mayer M."/>
        </authorList>
    </citation>
    <scope>NUCLEOTIDE SEQUENCE [LARGE SCALE GENOMIC DNA]</scope>
    <source>
        <strain evidence="1 2">2761</strain>
    </source>
</reference>
<evidence type="ECO:0000313" key="2">
    <source>
        <dbReference type="Proteomes" id="UP000587070"/>
    </source>
</evidence>
<proteinExistence type="predicted"/>
<dbReference type="InterPro" id="IPR021969">
    <property type="entry name" value="DUF3579"/>
</dbReference>
<accession>A0A840G6Q3</accession>
<dbReference type="Proteomes" id="UP000587070">
    <property type="component" value="Unassembled WGS sequence"/>
</dbReference>
<dbReference type="RefSeq" id="WP_322741725.1">
    <property type="nucleotide sequence ID" value="NZ_JACIGE010000009.1"/>
</dbReference>
<dbReference type="Gene3D" id="3.30.70.2340">
    <property type="entry name" value="Uncharacterised protein PF12112 family, DUF3579"/>
    <property type="match status" value="1"/>
</dbReference>
<dbReference type="Pfam" id="PF12112">
    <property type="entry name" value="DUF3579"/>
    <property type="match status" value="1"/>
</dbReference>
<keyword evidence="2" id="KW-1185">Reference proteome</keyword>
<evidence type="ECO:0000313" key="1">
    <source>
        <dbReference type="EMBL" id="MBB4248043.1"/>
    </source>
</evidence>
<organism evidence="1 2">
    <name type="scientific">Rhodocyclus tenuis</name>
    <name type="common">Rhodospirillum tenue</name>
    <dbReference type="NCBI Taxonomy" id="1066"/>
    <lineage>
        <taxon>Bacteria</taxon>
        <taxon>Pseudomonadati</taxon>
        <taxon>Pseudomonadota</taxon>
        <taxon>Betaproteobacteria</taxon>
        <taxon>Rhodocyclales</taxon>
        <taxon>Rhodocyclaceae</taxon>
        <taxon>Rhodocyclus</taxon>
    </lineage>
</organism>
<dbReference type="AlphaFoldDB" id="A0A840G6Q3"/>
<protein>
    <recommendedName>
        <fullName evidence="3">DUF3579 domain-containing protein</fullName>
    </recommendedName>
</protein>
<name>A0A840G6Q3_RHOTE</name>